<proteinExistence type="predicted"/>
<dbReference type="Proteomes" id="UP001054837">
    <property type="component" value="Unassembled WGS sequence"/>
</dbReference>
<name>A0AAV4U652_9ARAC</name>
<dbReference type="AlphaFoldDB" id="A0AAV4U652"/>
<evidence type="ECO:0000313" key="2">
    <source>
        <dbReference type="Proteomes" id="UP001054837"/>
    </source>
</evidence>
<evidence type="ECO:0000313" key="1">
    <source>
        <dbReference type="EMBL" id="GIY53271.1"/>
    </source>
</evidence>
<organism evidence="1 2">
    <name type="scientific">Caerostris darwini</name>
    <dbReference type="NCBI Taxonomy" id="1538125"/>
    <lineage>
        <taxon>Eukaryota</taxon>
        <taxon>Metazoa</taxon>
        <taxon>Ecdysozoa</taxon>
        <taxon>Arthropoda</taxon>
        <taxon>Chelicerata</taxon>
        <taxon>Arachnida</taxon>
        <taxon>Araneae</taxon>
        <taxon>Araneomorphae</taxon>
        <taxon>Entelegynae</taxon>
        <taxon>Araneoidea</taxon>
        <taxon>Araneidae</taxon>
        <taxon>Caerostris</taxon>
    </lineage>
</organism>
<accession>A0AAV4U652</accession>
<protein>
    <submittedName>
        <fullName evidence="1">Uncharacterized protein</fullName>
    </submittedName>
</protein>
<reference evidence="1 2" key="1">
    <citation type="submission" date="2021-06" db="EMBL/GenBank/DDBJ databases">
        <title>Caerostris darwini draft genome.</title>
        <authorList>
            <person name="Kono N."/>
            <person name="Arakawa K."/>
        </authorList>
    </citation>
    <scope>NUCLEOTIDE SEQUENCE [LARGE SCALE GENOMIC DNA]</scope>
</reference>
<gene>
    <name evidence="1" type="ORF">CDAR_84181</name>
</gene>
<dbReference type="EMBL" id="BPLQ01010744">
    <property type="protein sequence ID" value="GIY53271.1"/>
    <property type="molecule type" value="Genomic_DNA"/>
</dbReference>
<comment type="caution">
    <text evidence="1">The sequence shown here is derived from an EMBL/GenBank/DDBJ whole genome shotgun (WGS) entry which is preliminary data.</text>
</comment>
<keyword evidence="2" id="KW-1185">Reference proteome</keyword>
<sequence length="99" mass="11377">MDELLFSHRVHCPLRQLITYASPCKKATRRCMPLNLCHSPHKPPLTTHYLSGRQLCSEHLLADANGGVVICEMRTRMKCSTKFIEMLRRAHSGHRLLPK</sequence>